<sequence length="302" mass="31109">MLTQVSAAAASTTITAFGQQIALPSTSPVGTILARHFISPGQACGAPTCKLGSVALWYNGGSFPALGPIITTNVSGISTRLLINGQAVSGGNLPSVTEVSAIEIQLVRDERTFIKGSLMSTAQPGYFTLCSRPVPNTGWPGYPCKSGDYGQFATVDLRGTITPIKGTCSTPDQTITLPPALAPGFRGVGTTIGTTAFQLRVNNCPAGFYRVGYSFTPVSGTVANFPGTLAPLSGSTATGVAIRLADQQNVPIAFDRSMAVTDYVQSTGGSFSIPLSASYVQTSPVVTVGTIRGAVSVLIDYQ</sequence>
<reference evidence="3 4" key="1">
    <citation type="journal article" date="2012" name="J. Bacteriol.">
        <title>De Novo Genome Project of Cupriavidus basilensis OR16.</title>
        <authorList>
            <person name="Cserhati M."/>
            <person name="Kriszt B."/>
            <person name="Szoboszlay S."/>
            <person name="Toth A."/>
            <person name="Szabo I."/>
            <person name="Tancsics A."/>
            <person name="Nagy I."/>
            <person name="Horvath B."/>
            <person name="Nagy I."/>
            <person name="Kukolya J."/>
        </authorList>
    </citation>
    <scope>NUCLEOTIDE SEQUENCE [LARGE SCALE GENOMIC DNA]</scope>
    <source>
        <strain evidence="3 4">OR16</strain>
    </source>
</reference>
<dbReference type="Pfam" id="PF00419">
    <property type="entry name" value="Fimbrial"/>
    <property type="match status" value="1"/>
</dbReference>
<comment type="caution">
    <text evidence="3">The sequence shown here is derived from an EMBL/GenBank/DDBJ whole genome shotgun (WGS) entry which is preliminary data.</text>
</comment>
<dbReference type="GO" id="GO:0009289">
    <property type="term" value="C:pilus"/>
    <property type="evidence" value="ECO:0007669"/>
    <property type="project" value="InterPro"/>
</dbReference>
<dbReference type="InterPro" id="IPR050263">
    <property type="entry name" value="Bact_Fimbrial_Adh_Pro"/>
</dbReference>
<dbReference type="EMBL" id="AHJE01000044">
    <property type="protein sequence ID" value="EHP41806.1"/>
    <property type="molecule type" value="Genomic_DNA"/>
</dbReference>
<gene>
    <name evidence="3" type="ORF">OR16_18476</name>
</gene>
<evidence type="ECO:0000313" key="3">
    <source>
        <dbReference type="EMBL" id="EHP41806.1"/>
    </source>
</evidence>
<dbReference type="Gene3D" id="2.60.40.1090">
    <property type="entry name" value="Fimbrial-type adhesion domain"/>
    <property type="match status" value="1"/>
</dbReference>
<dbReference type="PATRIC" id="fig|1127483.3.peg.3705"/>
<organism evidence="3 4">
    <name type="scientific">Cupriavidus basilensis OR16</name>
    <dbReference type="NCBI Taxonomy" id="1127483"/>
    <lineage>
        <taxon>Bacteria</taxon>
        <taxon>Pseudomonadati</taxon>
        <taxon>Pseudomonadota</taxon>
        <taxon>Betaproteobacteria</taxon>
        <taxon>Burkholderiales</taxon>
        <taxon>Burkholderiaceae</taxon>
        <taxon>Cupriavidus</taxon>
    </lineage>
</organism>
<proteinExistence type="predicted"/>
<dbReference type="AlphaFoldDB" id="H1S6Z5"/>
<dbReference type="PANTHER" id="PTHR33420">
    <property type="entry name" value="FIMBRIAL SUBUNIT ELFA-RELATED"/>
    <property type="match status" value="1"/>
</dbReference>
<protein>
    <submittedName>
        <fullName evidence="3">Fimbrial protein</fullName>
    </submittedName>
</protein>
<evidence type="ECO:0000256" key="1">
    <source>
        <dbReference type="ARBA" id="ARBA00022729"/>
    </source>
</evidence>
<dbReference type="InterPro" id="IPR036937">
    <property type="entry name" value="Adhesion_dom_fimbrial_sf"/>
</dbReference>
<dbReference type="GO" id="GO:0043709">
    <property type="term" value="P:cell adhesion involved in single-species biofilm formation"/>
    <property type="evidence" value="ECO:0007669"/>
    <property type="project" value="TreeGrafter"/>
</dbReference>
<name>H1S6Z5_9BURK</name>
<accession>H1S6Z5</accession>
<dbReference type="SUPFAM" id="SSF49401">
    <property type="entry name" value="Bacterial adhesins"/>
    <property type="match status" value="1"/>
</dbReference>
<feature type="domain" description="Fimbrial-type adhesion" evidence="2">
    <location>
        <begin position="157"/>
        <end position="302"/>
    </location>
</feature>
<dbReference type="Proteomes" id="UP000005808">
    <property type="component" value="Unassembled WGS sequence"/>
</dbReference>
<keyword evidence="1" id="KW-0732">Signal</keyword>
<dbReference type="InterPro" id="IPR008966">
    <property type="entry name" value="Adhesion_dom_sf"/>
</dbReference>
<evidence type="ECO:0000313" key="4">
    <source>
        <dbReference type="Proteomes" id="UP000005808"/>
    </source>
</evidence>
<dbReference type="PANTHER" id="PTHR33420:SF3">
    <property type="entry name" value="FIMBRIAL SUBUNIT ELFA"/>
    <property type="match status" value="1"/>
</dbReference>
<dbReference type="InterPro" id="IPR000259">
    <property type="entry name" value="Adhesion_dom_fimbrial"/>
</dbReference>
<evidence type="ECO:0000259" key="2">
    <source>
        <dbReference type="Pfam" id="PF00419"/>
    </source>
</evidence>